<feature type="transmembrane region" description="Helical" evidence="1">
    <location>
        <begin position="34"/>
        <end position="58"/>
    </location>
</feature>
<dbReference type="AlphaFoldDB" id="A0A2J8SSU4"/>
<keyword evidence="1" id="KW-1133">Transmembrane helix</keyword>
<proteinExistence type="predicted"/>
<evidence type="ECO:0000313" key="2">
    <source>
        <dbReference type="EMBL" id="PNJ23836.1"/>
    </source>
</evidence>
<gene>
    <name evidence="2" type="ORF">CR201_G0040760</name>
</gene>
<keyword evidence="1" id="KW-0812">Transmembrane</keyword>
<evidence type="ECO:0000256" key="1">
    <source>
        <dbReference type="SAM" id="Phobius"/>
    </source>
</evidence>
<reference evidence="2" key="1">
    <citation type="submission" date="2017-12" db="EMBL/GenBank/DDBJ databases">
        <title>High-resolution comparative analysis of great ape genomes.</title>
        <authorList>
            <person name="Pollen A."/>
            <person name="Hastie A."/>
            <person name="Hormozdiari F."/>
            <person name="Dougherty M."/>
            <person name="Liu R."/>
            <person name="Chaisson M."/>
            <person name="Hoppe E."/>
            <person name="Hill C."/>
            <person name="Pang A."/>
            <person name="Hillier L."/>
            <person name="Baker C."/>
            <person name="Armstrong J."/>
            <person name="Shendure J."/>
            <person name="Paten B."/>
            <person name="Wilson R."/>
            <person name="Chao H."/>
            <person name="Schneider V."/>
            <person name="Ventura M."/>
            <person name="Kronenberg Z."/>
            <person name="Murali S."/>
            <person name="Gordon D."/>
            <person name="Cantsilieris S."/>
            <person name="Munson K."/>
            <person name="Nelson B."/>
            <person name="Raja A."/>
            <person name="Underwood J."/>
            <person name="Diekhans M."/>
            <person name="Fiddes I."/>
            <person name="Haussler D."/>
            <person name="Eichler E."/>
        </authorList>
    </citation>
    <scope>NUCLEOTIDE SEQUENCE [LARGE SCALE GENOMIC DNA]</scope>
    <source>
        <strain evidence="2">Susie</strain>
    </source>
</reference>
<accession>A0A2J8SSU4</accession>
<comment type="caution">
    <text evidence="2">The sequence shown here is derived from an EMBL/GenBank/DDBJ whole genome shotgun (WGS) entry which is preliminary data.</text>
</comment>
<organism evidence="2">
    <name type="scientific">Pongo abelii</name>
    <name type="common">Sumatran orangutan</name>
    <name type="synonym">Pongo pygmaeus abelii</name>
    <dbReference type="NCBI Taxonomy" id="9601"/>
    <lineage>
        <taxon>Eukaryota</taxon>
        <taxon>Metazoa</taxon>
        <taxon>Chordata</taxon>
        <taxon>Craniata</taxon>
        <taxon>Vertebrata</taxon>
        <taxon>Euteleostomi</taxon>
        <taxon>Mammalia</taxon>
        <taxon>Eutheria</taxon>
        <taxon>Euarchontoglires</taxon>
        <taxon>Primates</taxon>
        <taxon>Haplorrhini</taxon>
        <taxon>Catarrhini</taxon>
        <taxon>Hominidae</taxon>
        <taxon>Pongo</taxon>
    </lineage>
</organism>
<protein>
    <submittedName>
        <fullName evidence="2">ZNF451 isoform 12</fullName>
    </submittedName>
</protein>
<name>A0A2J8SSU4_PONAB</name>
<sequence length="72" mass="8372">MGDPGSELALRHLSQQRMKMKTTFSLSVKDHYDLFLNTLIWSAVMMKSLAPLILMRMLNVKTILIIRRIKLL</sequence>
<keyword evidence="1" id="KW-0472">Membrane</keyword>
<dbReference type="EMBL" id="NDHI03003550">
    <property type="protein sequence ID" value="PNJ23836.1"/>
    <property type="molecule type" value="Genomic_DNA"/>
</dbReference>